<accession>A0A6S7BN39</accession>
<gene>
    <name evidence="1" type="ORF">LMG28138_05814</name>
</gene>
<dbReference type="InterPro" id="IPR021327">
    <property type="entry name" value="DUF2934"/>
</dbReference>
<dbReference type="AlphaFoldDB" id="A0A6S7BN39"/>
<dbReference type="Pfam" id="PF11154">
    <property type="entry name" value="DUF2934"/>
    <property type="match status" value="1"/>
</dbReference>
<dbReference type="EMBL" id="CADIKM010000085">
    <property type="protein sequence ID" value="CAB3806587.1"/>
    <property type="molecule type" value="Genomic_DNA"/>
</dbReference>
<protein>
    <recommendedName>
        <fullName evidence="3">DUF2934 domain-containing protein</fullName>
    </recommendedName>
</protein>
<dbReference type="Proteomes" id="UP000494115">
    <property type="component" value="Unassembled WGS sequence"/>
</dbReference>
<proteinExistence type="predicted"/>
<name>A0A6S7BN39_9BURK</name>
<evidence type="ECO:0000313" key="1">
    <source>
        <dbReference type="EMBL" id="CAB3806587.1"/>
    </source>
</evidence>
<organism evidence="1 2">
    <name type="scientific">Pararobbsia alpina</name>
    <dbReference type="NCBI Taxonomy" id="621374"/>
    <lineage>
        <taxon>Bacteria</taxon>
        <taxon>Pseudomonadati</taxon>
        <taxon>Pseudomonadota</taxon>
        <taxon>Betaproteobacteria</taxon>
        <taxon>Burkholderiales</taxon>
        <taxon>Burkholderiaceae</taxon>
        <taxon>Pararobbsia</taxon>
    </lineage>
</organism>
<keyword evidence="2" id="KW-1185">Reference proteome</keyword>
<evidence type="ECO:0008006" key="3">
    <source>
        <dbReference type="Google" id="ProtNLM"/>
    </source>
</evidence>
<sequence>MIYVRGNIHHRMAHALSRRSNVARSQAITQGPPLAGELIMHSWNEEHIRLLAYELWLLEGCPEGRADEHWDRAIKMMADEDRKRGVGDLSVPLNMHHS</sequence>
<reference evidence="1 2" key="1">
    <citation type="submission" date="2020-04" db="EMBL/GenBank/DDBJ databases">
        <authorList>
            <person name="De Canck E."/>
        </authorList>
    </citation>
    <scope>NUCLEOTIDE SEQUENCE [LARGE SCALE GENOMIC DNA]</scope>
    <source>
        <strain evidence="1 2">LMG 28138</strain>
    </source>
</reference>
<evidence type="ECO:0000313" key="2">
    <source>
        <dbReference type="Proteomes" id="UP000494115"/>
    </source>
</evidence>